<evidence type="ECO:0000313" key="7">
    <source>
        <dbReference type="Proteomes" id="UP000064912"/>
    </source>
</evidence>
<geneLocation type="plasmid" evidence="7">
    <name>Plasmid2 DNA</name>
</geneLocation>
<dbReference type="AlphaFoldDB" id="A0A0D6B935"/>
<gene>
    <name evidence="6" type="ORF">NHU_04458</name>
</gene>
<dbReference type="PANTHER" id="PTHR30146">
    <property type="entry name" value="LACI-RELATED TRANSCRIPTIONAL REPRESSOR"/>
    <property type="match status" value="1"/>
</dbReference>
<dbReference type="InterPro" id="IPR046335">
    <property type="entry name" value="LacI/GalR-like_sensor"/>
</dbReference>
<dbReference type="InterPro" id="IPR000843">
    <property type="entry name" value="HTH_LacI"/>
</dbReference>
<dbReference type="InterPro" id="IPR010982">
    <property type="entry name" value="Lambda_DNA-bd_dom_sf"/>
</dbReference>
<feature type="domain" description="HTH lacI-type" evidence="5">
    <location>
        <begin position="16"/>
        <end position="70"/>
    </location>
</feature>
<dbReference type="PRINTS" id="PR00036">
    <property type="entry name" value="HTHLACI"/>
</dbReference>
<dbReference type="PROSITE" id="PS50932">
    <property type="entry name" value="HTH_LACI_2"/>
    <property type="match status" value="1"/>
</dbReference>
<organism evidence="6 7">
    <name type="scientific">Rhodovulum sulfidophilum</name>
    <name type="common">Rhodobacter sulfidophilus</name>
    <dbReference type="NCBI Taxonomy" id="35806"/>
    <lineage>
        <taxon>Bacteria</taxon>
        <taxon>Pseudomonadati</taxon>
        <taxon>Pseudomonadota</taxon>
        <taxon>Alphaproteobacteria</taxon>
        <taxon>Rhodobacterales</taxon>
        <taxon>Paracoccaceae</taxon>
        <taxon>Rhodovulum</taxon>
    </lineage>
</organism>
<dbReference type="KEGG" id="rsu:NHU_04458"/>
<dbReference type="Pfam" id="PF13377">
    <property type="entry name" value="Peripla_BP_3"/>
    <property type="match status" value="1"/>
</dbReference>
<evidence type="ECO:0000256" key="2">
    <source>
        <dbReference type="ARBA" id="ARBA00023125"/>
    </source>
</evidence>
<dbReference type="GO" id="GO:0000976">
    <property type="term" value="F:transcription cis-regulatory region binding"/>
    <property type="evidence" value="ECO:0007669"/>
    <property type="project" value="TreeGrafter"/>
</dbReference>
<evidence type="ECO:0000313" key="6">
    <source>
        <dbReference type="EMBL" id="BAQ71571.1"/>
    </source>
</evidence>
<protein>
    <submittedName>
        <fullName evidence="6">Transcriptional regulator, lacI family protein</fullName>
    </submittedName>
</protein>
<dbReference type="SUPFAM" id="SSF47413">
    <property type="entry name" value="lambda repressor-like DNA-binding domains"/>
    <property type="match status" value="1"/>
</dbReference>
<dbReference type="SMART" id="SM00354">
    <property type="entry name" value="HTH_LACI"/>
    <property type="match status" value="1"/>
</dbReference>
<dbReference type="CDD" id="cd01392">
    <property type="entry name" value="HTH_LacI"/>
    <property type="match status" value="1"/>
</dbReference>
<reference evidence="6 7" key="1">
    <citation type="submission" date="2015-02" db="EMBL/GenBank/DDBJ databases">
        <title>Genome sequene of Rhodovulum sulfidophilum DSM 2351.</title>
        <authorList>
            <person name="Nagao N."/>
        </authorList>
    </citation>
    <scope>NUCLEOTIDE SEQUENCE [LARGE SCALE GENOMIC DNA]</scope>
    <source>
        <strain evidence="6 7">DSM 2351</strain>
        <plasmid evidence="7">Plasmid Plasmid2 DNA</plasmid>
    </source>
</reference>
<dbReference type="Gene3D" id="1.10.260.40">
    <property type="entry name" value="lambda repressor-like DNA-binding domains"/>
    <property type="match status" value="1"/>
</dbReference>
<keyword evidence="1" id="KW-0805">Transcription regulation</keyword>
<sequence length="347" mass="36262">MTGPATGKPDRSRRPPTLEDVAREAGVSTATVSRSLNAPDRVRAETRMAVEAAVRDLGYTPNFGGQALASNRTNTIGAIIPTMENAIFARALQALQETLTESRVTLLVATSHYDPAREEAQIRALIARGVDGLALIGSQRTAAADALLETRGIPFVILWSAPSETPHPAIGFDNAGAAAELTAQVLARGHRRIAMISGPLAHNDRAQARLAGVRETLSAAGLELAPGDLRECPYTLADGEVAAAALLDRAEPPTAIICGNDVLAAGALRAARRLGVDVPGALSVTGFDDIELATAVHPPLATIRVPHRGMGAAAGACLMDWIDSGRRPVSRLLPTEFVARESLGPVD</sequence>
<dbReference type="Pfam" id="PF00356">
    <property type="entry name" value="LacI"/>
    <property type="match status" value="1"/>
</dbReference>
<dbReference type="Proteomes" id="UP000064912">
    <property type="component" value="Plasmid Plasmid2"/>
</dbReference>
<accession>A0A0D6B935</accession>
<dbReference type="PATRIC" id="fig|35806.4.peg.4564"/>
<dbReference type="Gene3D" id="3.40.50.2300">
    <property type="match status" value="2"/>
</dbReference>
<dbReference type="EMBL" id="AP014802">
    <property type="protein sequence ID" value="BAQ71571.1"/>
    <property type="molecule type" value="Genomic_DNA"/>
</dbReference>
<keyword evidence="3" id="KW-0804">Transcription</keyword>
<dbReference type="PANTHER" id="PTHR30146:SF138">
    <property type="entry name" value="TRANSCRIPTIONAL REGULATORY PROTEIN"/>
    <property type="match status" value="1"/>
</dbReference>
<dbReference type="CDD" id="cd06273">
    <property type="entry name" value="PBP1_LacI-like"/>
    <property type="match status" value="1"/>
</dbReference>
<evidence type="ECO:0000256" key="1">
    <source>
        <dbReference type="ARBA" id="ARBA00023015"/>
    </source>
</evidence>
<dbReference type="InterPro" id="IPR028082">
    <property type="entry name" value="Peripla_BP_I"/>
</dbReference>
<evidence type="ECO:0000256" key="3">
    <source>
        <dbReference type="ARBA" id="ARBA00023163"/>
    </source>
</evidence>
<name>A0A0D6B935_RHOSU</name>
<dbReference type="SUPFAM" id="SSF53822">
    <property type="entry name" value="Periplasmic binding protein-like I"/>
    <property type="match status" value="1"/>
</dbReference>
<proteinExistence type="predicted"/>
<feature type="region of interest" description="Disordered" evidence="4">
    <location>
        <begin position="1"/>
        <end position="30"/>
    </location>
</feature>
<evidence type="ECO:0000256" key="4">
    <source>
        <dbReference type="SAM" id="MobiDB-lite"/>
    </source>
</evidence>
<keyword evidence="2" id="KW-0238">DNA-binding</keyword>
<evidence type="ECO:0000259" key="5">
    <source>
        <dbReference type="PROSITE" id="PS50932"/>
    </source>
</evidence>
<keyword evidence="6" id="KW-0614">Plasmid</keyword>
<feature type="compositionally biased region" description="Basic and acidic residues" evidence="4">
    <location>
        <begin position="8"/>
        <end position="23"/>
    </location>
</feature>
<dbReference type="GO" id="GO:0003700">
    <property type="term" value="F:DNA-binding transcription factor activity"/>
    <property type="evidence" value="ECO:0007669"/>
    <property type="project" value="TreeGrafter"/>
</dbReference>